<protein>
    <submittedName>
        <fullName evidence="1">Uncharacterized protein</fullName>
    </submittedName>
</protein>
<accession>A0A919JQE1</accession>
<comment type="caution">
    <text evidence="1">The sequence shown here is derived from an EMBL/GenBank/DDBJ whole genome shotgun (WGS) entry which is preliminary data.</text>
</comment>
<reference evidence="1" key="1">
    <citation type="submission" date="2021-01" db="EMBL/GenBank/DDBJ databases">
        <title>Whole genome shotgun sequence of Actinoplanes rishiriensis NBRC 108556.</title>
        <authorList>
            <person name="Komaki H."/>
            <person name="Tamura T."/>
        </authorList>
    </citation>
    <scope>NUCLEOTIDE SEQUENCE</scope>
    <source>
        <strain evidence="1">NBRC 108556</strain>
    </source>
</reference>
<dbReference type="AlphaFoldDB" id="A0A919JQE1"/>
<sequence length="73" mass="7643">MIGGEGEAELALDGVELGVGEARRERESAGGGKQFRGGHRATLATYFVWRTGYSGGVDAIVRSGTTRTCPGEK</sequence>
<dbReference type="EMBL" id="BOMV01000006">
    <property type="protein sequence ID" value="GIE93196.1"/>
    <property type="molecule type" value="Genomic_DNA"/>
</dbReference>
<gene>
    <name evidence="1" type="ORF">Ari01nite_06610</name>
</gene>
<evidence type="ECO:0000313" key="2">
    <source>
        <dbReference type="Proteomes" id="UP000636960"/>
    </source>
</evidence>
<dbReference type="Proteomes" id="UP000636960">
    <property type="component" value="Unassembled WGS sequence"/>
</dbReference>
<name>A0A919JQE1_9ACTN</name>
<proteinExistence type="predicted"/>
<evidence type="ECO:0000313" key="1">
    <source>
        <dbReference type="EMBL" id="GIE93196.1"/>
    </source>
</evidence>
<keyword evidence="2" id="KW-1185">Reference proteome</keyword>
<organism evidence="1 2">
    <name type="scientific">Paractinoplanes rishiriensis</name>
    <dbReference type="NCBI Taxonomy" id="1050105"/>
    <lineage>
        <taxon>Bacteria</taxon>
        <taxon>Bacillati</taxon>
        <taxon>Actinomycetota</taxon>
        <taxon>Actinomycetes</taxon>
        <taxon>Micromonosporales</taxon>
        <taxon>Micromonosporaceae</taxon>
        <taxon>Paractinoplanes</taxon>
    </lineage>
</organism>